<dbReference type="Pfam" id="PF20398">
    <property type="entry name" value="DUF6691"/>
    <property type="match status" value="1"/>
</dbReference>
<dbReference type="EMBL" id="JBIYDN010000009">
    <property type="protein sequence ID" value="MFK4443349.1"/>
    <property type="molecule type" value="Genomic_DNA"/>
</dbReference>
<evidence type="ECO:0000256" key="1">
    <source>
        <dbReference type="SAM" id="Phobius"/>
    </source>
</evidence>
<feature type="transmembrane region" description="Helical" evidence="1">
    <location>
        <begin position="41"/>
        <end position="59"/>
    </location>
</feature>
<protein>
    <submittedName>
        <fullName evidence="2">Membrane protein YedE/YeeE</fullName>
    </submittedName>
</protein>
<sequence>MRNVSSFLVGLLFGGGLIVSGMANPSKVLGFLDLADHWDPSLAFVMIGAITFASIGFIVSKRIGKPLLDETTHLPTKKKIDAQLILGSAIFGVGWGGSGILSRTGHGRGGRGKIRCCDLPRGNACRHARFQLVRRSANHPGQCECALGRHRVR</sequence>
<keyword evidence="1" id="KW-1133">Transmembrane helix</keyword>
<evidence type="ECO:0000313" key="2">
    <source>
        <dbReference type="EMBL" id="MFK4443349.1"/>
    </source>
</evidence>
<evidence type="ECO:0000313" key="3">
    <source>
        <dbReference type="Proteomes" id="UP001620514"/>
    </source>
</evidence>
<organism evidence="2 3">
    <name type="scientific">Caballeronia udeis</name>
    <dbReference type="NCBI Taxonomy" id="1232866"/>
    <lineage>
        <taxon>Bacteria</taxon>
        <taxon>Pseudomonadati</taxon>
        <taxon>Pseudomonadota</taxon>
        <taxon>Betaproteobacteria</taxon>
        <taxon>Burkholderiales</taxon>
        <taxon>Burkholderiaceae</taxon>
        <taxon>Caballeronia</taxon>
    </lineage>
</organism>
<keyword evidence="1" id="KW-0472">Membrane</keyword>
<proteinExistence type="predicted"/>
<accession>A0ABW8MI44</accession>
<keyword evidence="3" id="KW-1185">Reference proteome</keyword>
<name>A0ABW8MI44_9BURK</name>
<reference evidence="2 3" key="2">
    <citation type="submission" date="2024-11" db="EMBL/GenBank/DDBJ databases">
        <title>Using genomics to understand microbial adaptation to soil warming.</title>
        <authorList>
            <person name="Deangelis K.M. PhD."/>
        </authorList>
    </citation>
    <scope>NUCLEOTIDE SEQUENCE [LARGE SCALE GENOMIC DNA]</scope>
    <source>
        <strain evidence="2 3">GAS97</strain>
    </source>
</reference>
<reference evidence="2 3" key="1">
    <citation type="submission" date="2024-10" db="EMBL/GenBank/DDBJ databases">
        <authorList>
            <person name="Deangelis K."/>
            <person name="Huntemann M."/>
            <person name="Clum A."/>
            <person name="Wang J."/>
            <person name="Palaniappan K."/>
            <person name="Ritter S."/>
            <person name="Chen I.-M."/>
            <person name="Stamatis D."/>
            <person name="Reddy T."/>
            <person name="O'Malley R."/>
            <person name="Daum C."/>
            <person name="Ng V."/>
            <person name="Ivanova N."/>
            <person name="Kyrpides N."/>
            <person name="Woyke T."/>
        </authorList>
    </citation>
    <scope>NUCLEOTIDE SEQUENCE [LARGE SCALE GENOMIC DNA]</scope>
    <source>
        <strain evidence="2 3">GAS97</strain>
    </source>
</reference>
<dbReference type="InterPro" id="IPR046513">
    <property type="entry name" value="DUF6691"/>
</dbReference>
<dbReference type="Proteomes" id="UP001620514">
    <property type="component" value="Unassembled WGS sequence"/>
</dbReference>
<comment type="caution">
    <text evidence="2">The sequence shown here is derived from an EMBL/GenBank/DDBJ whole genome shotgun (WGS) entry which is preliminary data.</text>
</comment>
<keyword evidence="1" id="KW-0812">Transmembrane</keyword>
<gene>
    <name evidence="2" type="ORF">ABH943_003371</name>
</gene>